<name>A0AAV3R8Q8_LITER</name>
<evidence type="ECO:0000313" key="2">
    <source>
        <dbReference type="Proteomes" id="UP001454036"/>
    </source>
</evidence>
<accession>A0AAV3R8Q8</accession>
<dbReference type="AlphaFoldDB" id="A0AAV3R8Q8"/>
<dbReference type="EMBL" id="BAABME010008072">
    <property type="protein sequence ID" value="GAA0172328.1"/>
    <property type="molecule type" value="Genomic_DNA"/>
</dbReference>
<organism evidence="1 2">
    <name type="scientific">Lithospermum erythrorhizon</name>
    <name type="common">Purple gromwell</name>
    <name type="synonym">Lithospermum officinale var. erythrorhizon</name>
    <dbReference type="NCBI Taxonomy" id="34254"/>
    <lineage>
        <taxon>Eukaryota</taxon>
        <taxon>Viridiplantae</taxon>
        <taxon>Streptophyta</taxon>
        <taxon>Embryophyta</taxon>
        <taxon>Tracheophyta</taxon>
        <taxon>Spermatophyta</taxon>
        <taxon>Magnoliopsida</taxon>
        <taxon>eudicotyledons</taxon>
        <taxon>Gunneridae</taxon>
        <taxon>Pentapetalae</taxon>
        <taxon>asterids</taxon>
        <taxon>lamiids</taxon>
        <taxon>Boraginales</taxon>
        <taxon>Boraginaceae</taxon>
        <taxon>Boraginoideae</taxon>
        <taxon>Lithospermeae</taxon>
        <taxon>Lithospermum</taxon>
    </lineage>
</organism>
<protein>
    <submittedName>
        <fullName evidence="1">Uncharacterized protein</fullName>
    </submittedName>
</protein>
<evidence type="ECO:0000313" key="1">
    <source>
        <dbReference type="EMBL" id="GAA0172328.1"/>
    </source>
</evidence>
<keyword evidence="2" id="KW-1185">Reference proteome</keyword>
<gene>
    <name evidence="1" type="ORF">LIER_26176</name>
</gene>
<reference evidence="1 2" key="1">
    <citation type="submission" date="2024-01" db="EMBL/GenBank/DDBJ databases">
        <title>The complete chloroplast genome sequence of Lithospermum erythrorhizon: insights into the phylogenetic relationship among Boraginaceae species and the maternal lineages of purple gromwells.</title>
        <authorList>
            <person name="Okada T."/>
            <person name="Watanabe K."/>
        </authorList>
    </citation>
    <scope>NUCLEOTIDE SEQUENCE [LARGE SCALE GENOMIC DNA]</scope>
</reference>
<dbReference type="Proteomes" id="UP001454036">
    <property type="component" value="Unassembled WGS sequence"/>
</dbReference>
<proteinExistence type="predicted"/>
<comment type="caution">
    <text evidence="1">The sequence shown here is derived from an EMBL/GenBank/DDBJ whole genome shotgun (WGS) entry which is preliminary data.</text>
</comment>
<sequence>MESIGSVEDKPLGYPVHCDSPHDVLMLHLLRDLSNNHVISNTKVPMDGYFDGKPWVEQIALENVLEVLDDQWLSSSSIALYIRYLGEVYLSKNTNMAVKFFLRVSPSLVHRRSC</sequence>